<dbReference type="GO" id="GO:0005764">
    <property type="term" value="C:lysosome"/>
    <property type="evidence" value="ECO:0007669"/>
    <property type="project" value="UniProtKB-SubCell"/>
</dbReference>
<evidence type="ECO:0000256" key="10">
    <source>
        <dbReference type="ARBA" id="ARBA00022729"/>
    </source>
</evidence>
<dbReference type="SUPFAM" id="SSF53187">
    <property type="entry name" value="Zn-dependent exopeptidases"/>
    <property type="match status" value="1"/>
</dbReference>
<evidence type="ECO:0000256" key="5">
    <source>
        <dbReference type="ARBA" id="ARBA00014116"/>
    </source>
</evidence>
<keyword evidence="14" id="KW-0333">Golgi apparatus</keyword>
<comment type="subcellular location">
    <subcellularLocation>
        <location evidence="1">Endoplasmic reticulum</location>
    </subcellularLocation>
    <subcellularLocation>
        <location evidence="3">Golgi apparatus</location>
    </subcellularLocation>
    <subcellularLocation>
        <location evidence="2">Lysosome</location>
    </subcellularLocation>
    <subcellularLocation>
        <location evidence="4">Secreted</location>
    </subcellularLocation>
</comment>
<comment type="caution">
    <text evidence="23">The sequence shown here is derived from an EMBL/GenBank/DDBJ whole genome shotgun (WGS) entry which is preliminary data.</text>
</comment>
<feature type="domain" description="Peptidase M28" evidence="22">
    <location>
        <begin position="294"/>
        <end position="509"/>
    </location>
</feature>
<dbReference type="InterPro" id="IPR006311">
    <property type="entry name" value="TAT_signal"/>
</dbReference>
<dbReference type="InterPro" id="IPR007484">
    <property type="entry name" value="Peptidase_M28"/>
</dbReference>
<keyword evidence="8" id="KW-0645">Protease</keyword>
<evidence type="ECO:0000256" key="14">
    <source>
        <dbReference type="ARBA" id="ARBA00023034"/>
    </source>
</evidence>
<keyword evidence="15" id="KW-0482">Metalloprotease</keyword>
<keyword evidence="16" id="KW-0865">Zymogen</keyword>
<dbReference type="PANTHER" id="PTHR12053">
    <property type="entry name" value="PROTEASE FAMILY M28 PLASMA GLUTAMATE CARBOXYPEPTIDASE-RELATED"/>
    <property type="match status" value="1"/>
</dbReference>
<keyword evidence="17" id="KW-0325">Glycoprotein</keyword>
<comment type="subunit">
    <text evidence="19">Homodimer. The monomeric form is inactive while the homodimer is active.</text>
</comment>
<sequence length="535" mass="58378">MITRRRALELLAGAASAGLVCTSPVFAQAVDGGLDGRIAEEGLDRSQVMETASWLSDRIGSRLTNSPGMRAAEQWTLAQFKRWKLRDVHAEPFDFGRGWSFDRASIRMIEPRSRALSIIPIAWTPGFDRPVQHGVIVAPIAKDADLARWTGKLAGKIVLISAPKVVSPLTAPPVHIYDDAELRALEAPYTPETRQSDYAADMTARLFAERLDAFLAREGAVAWIRKSYRDGELVHGDTGYGAGYRVGRSRAVPGFEMAAEDYLRIVRLEESGAPVVLEIDSSVRFHDGDHNANNIIADIPGTDPDGHYVMAGAHLDSWIAGDGAADNGAGVAIVMEAARILSTLKVKPRRTIRFALWAAEEQGGLGSLAYIERHIATRPGQTVPGAAPSWAWSRRFPISPKPGFDRIDAYFNVDKGSGAIRGIFTEGNREVVPIFRQMLNRFAAFGASSVASGPAEGSDHSDFQSLGLPAFQFIQDPLDYESRVHHSNLDTFDHLAPLALRRNAVILATVLMETANREEALPRRPMPTGIGSKQQ</sequence>
<reference evidence="23 24" key="1">
    <citation type="submission" date="2017-09" db="EMBL/GenBank/DDBJ databases">
        <title>The Catabolism of 3,6-Dichlorosalicylic acid is Initiated by the Cytochrome P450 Monooxygenase DsmABC in Rhizorhabdus dicambivorans Ndbn-20.</title>
        <authorList>
            <person name="Na L."/>
        </authorList>
    </citation>
    <scope>NUCLEOTIDE SEQUENCE [LARGE SCALE GENOMIC DNA]</scope>
    <source>
        <strain evidence="23 24">Ndbn-20m</strain>
    </source>
</reference>
<keyword evidence="7" id="KW-0121">Carboxypeptidase</keyword>
<dbReference type="GO" id="GO:0004180">
    <property type="term" value="F:carboxypeptidase activity"/>
    <property type="evidence" value="ECO:0007669"/>
    <property type="project" value="UniProtKB-KW"/>
</dbReference>
<evidence type="ECO:0000256" key="20">
    <source>
        <dbReference type="ARBA" id="ARBA00033328"/>
    </source>
</evidence>
<evidence type="ECO:0000256" key="2">
    <source>
        <dbReference type="ARBA" id="ARBA00004371"/>
    </source>
</evidence>
<evidence type="ECO:0000256" key="18">
    <source>
        <dbReference type="ARBA" id="ARBA00023228"/>
    </source>
</evidence>
<keyword evidence="11" id="KW-0378">Hydrolase</keyword>
<dbReference type="PANTHER" id="PTHR12053:SF3">
    <property type="entry name" value="CARBOXYPEPTIDASE Q"/>
    <property type="match status" value="1"/>
</dbReference>
<keyword evidence="9" id="KW-0479">Metal-binding</keyword>
<dbReference type="Gene3D" id="3.40.630.10">
    <property type="entry name" value="Zn peptidases"/>
    <property type="match status" value="1"/>
</dbReference>
<name>A0A2A4FX31_9SPHN</name>
<dbReference type="EMBL" id="NWUF01000006">
    <property type="protein sequence ID" value="PCE42740.1"/>
    <property type="molecule type" value="Genomic_DNA"/>
</dbReference>
<keyword evidence="10 21" id="KW-0732">Signal</keyword>
<dbReference type="OrthoDB" id="9769665at2"/>
<evidence type="ECO:0000256" key="12">
    <source>
        <dbReference type="ARBA" id="ARBA00022824"/>
    </source>
</evidence>
<evidence type="ECO:0000256" key="15">
    <source>
        <dbReference type="ARBA" id="ARBA00023049"/>
    </source>
</evidence>
<feature type="chain" id="PRO_5012788368" description="Carboxypeptidase Q" evidence="21">
    <location>
        <begin position="28"/>
        <end position="535"/>
    </location>
</feature>
<evidence type="ECO:0000259" key="22">
    <source>
        <dbReference type="Pfam" id="PF04389"/>
    </source>
</evidence>
<keyword evidence="24" id="KW-1185">Reference proteome</keyword>
<dbReference type="GO" id="GO:0006508">
    <property type="term" value="P:proteolysis"/>
    <property type="evidence" value="ECO:0007669"/>
    <property type="project" value="UniProtKB-KW"/>
</dbReference>
<protein>
    <recommendedName>
        <fullName evidence="5">Carboxypeptidase Q</fullName>
    </recommendedName>
    <alternativeName>
        <fullName evidence="20">Plasma glutamate carboxypeptidase</fullName>
    </alternativeName>
</protein>
<dbReference type="InterPro" id="IPR039866">
    <property type="entry name" value="CPQ"/>
</dbReference>
<evidence type="ECO:0000256" key="13">
    <source>
        <dbReference type="ARBA" id="ARBA00022833"/>
    </source>
</evidence>
<dbReference type="AlphaFoldDB" id="A0A2A4FX31"/>
<dbReference type="GO" id="GO:0070573">
    <property type="term" value="F:metallodipeptidase activity"/>
    <property type="evidence" value="ECO:0007669"/>
    <property type="project" value="InterPro"/>
</dbReference>
<evidence type="ECO:0000256" key="8">
    <source>
        <dbReference type="ARBA" id="ARBA00022670"/>
    </source>
</evidence>
<evidence type="ECO:0000256" key="4">
    <source>
        <dbReference type="ARBA" id="ARBA00004613"/>
    </source>
</evidence>
<feature type="signal peptide" evidence="21">
    <location>
        <begin position="1"/>
        <end position="27"/>
    </location>
</feature>
<evidence type="ECO:0000256" key="21">
    <source>
        <dbReference type="SAM" id="SignalP"/>
    </source>
</evidence>
<evidence type="ECO:0000256" key="7">
    <source>
        <dbReference type="ARBA" id="ARBA00022645"/>
    </source>
</evidence>
<dbReference type="RefSeq" id="WP_066959641.1">
    <property type="nucleotide sequence ID" value="NZ_CP023449.1"/>
</dbReference>
<dbReference type="PROSITE" id="PS51318">
    <property type="entry name" value="TAT"/>
    <property type="match status" value="1"/>
</dbReference>
<dbReference type="GO" id="GO:0005576">
    <property type="term" value="C:extracellular region"/>
    <property type="evidence" value="ECO:0007669"/>
    <property type="project" value="UniProtKB-SubCell"/>
</dbReference>
<gene>
    <name evidence="23" type="ORF">COO09_07830</name>
</gene>
<evidence type="ECO:0000256" key="6">
    <source>
        <dbReference type="ARBA" id="ARBA00022525"/>
    </source>
</evidence>
<evidence type="ECO:0000256" key="17">
    <source>
        <dbReference type="ARBA" id="ARBA00023180"/>
    </source>
</evidence>
<keyword evidence="13" id="KW-0862">Zinc</keyword>
<evidence type="ECO:0000256" key="11">
    <source>
        <dbReference type="ARBA" id="ARBA00022801"/>
    </source>
</evidence>
<dbReference type="KEGG" id="rdi:CMV14_03695"/>
<evidence type="ECO:0000313" key="23">
    <source>
        <dbReference type="EMBL" id="PCE42740.1"/>
    </source>
</evidence>
<evidence type="ECO:0000256" key="19">
    <source>
        <dbReference type="ARBA" id="ARBA00025833"/>
    </source>
</evidence>
<keyword evidence="18" id="KW-0458">Lysosome</keyword>
<evidence type="ECO:0000256" key="3">
    <source>
        <dbReference type="ARBA" id="ARBA00004555"/>
    </source>
</evidence>
<evidence type="ECO:0000256" key="1">
    <source>
        <dbReference type="ARBA" id="ARBA00004240"/>
    </source>
</evidence>
<dbReference type="Proteomes" id="UP000218934">
    <property type="component" value="Unassembled WGS sequence"/>
</dbReference>
<dbReference type="Gene3D" id="3.50.30.30">
    <property type="match status" value="1"/>
</dbReference>
<keyword evidence="6" id="KW-0964">Secreted</keyword>
<organism evidence="23 24">
    <name type="scientific">Rhizorhabdus dicambivorans</name>
    <dbReference type="NCBI Taxonomy" id="1850238"/>
    <lineage>
        <taxon>Bacteria</taxon>
        <taxon>Pseudomonadati</taxon>
        <taxon>Pseudomonadota</taxon>
        <taxon>Alphaproteobacteria</taxon>
        <taxon>Sphingomonadales</taxon>
        <taxon>Sphingomonadaceae</taxon>
        <taxon>Rhizorhabdus</taxon>
    </lineage>
</organism>
<evidence type="ECO:0000256" key="16">
    <source>
        <dbReference type="ARBA" id="ARBA00023145"/>
    </source>
</evidence>
<dbReference type="GO" id="GO:0046872">
    <property type="term" value="F:metal ion binding"/>
    <property type="evidence" value="ECO:0007669"/>
    <property type="project" value="UniProtKB-KW"/>
</dbReference>
<evidence type="ECO:0000256" key="9">
    <source>
        <dbReference type="ARBA" id="ARBA00022723"/>
    </source>
</evidence>
<evidence type="ECO:0000313" key="24">
    <source>
        <dbReference type="Proteomes" id="UP000218934"/>
    </source>
</evidence>
<accession>A0A2A4FX31</accession>
<keyword evidence="12" id="KW-0256">Endoplasmic reticulum</keyword>
<proteinExistence type="predicted"/>
<dbReference type="Pfam" id="PF04389">
    <property type="entry name" value="Peptidase_M28"/>
    <property type="match status" value="1"/>
</dbReference>